<dbReference type="EMBL" id="CM042041">
    <property type="protein sequence ID" value="KAI3714181.1"/>
    <property type="molecule type" value="Genomic_DNA"/>
</dbReference>
<reference evidence="2" key="1">
    <citation type="journal article" date="2022" name="Mol. Ecol. Resour.">
        <title>The genomes of chicory, endive, great burdock and yacon provide insights into Asteraceae palaeo-polyploidization history and plant inulin production.</title>
        <authorList>
            <person name="Fan W."/>
            <person name="Wang S."/>
            <person name="Wang H."/>
            <person name="Wang A."/>
            <person name="Jiang F."/>
            <person name="Liu H."/>
            <person name="Zhao H."/>
            <person name="Xu D."/>
            <person name="Zhang Y."/>
        </authorList>
    </citation>
    <scope>NUCLEOTIDE SEQUENCE [LARGE SCALE GENOMIC DNA]</scope>
    <source>
        <strain evidence="2">cv. Yunnan</strain>
    </source>
</reference>
<organism evidence="1 2">
    <name type="scientific">Smallanthus sonchifolius</name>
    <dbReference type="NCBI Taxonomy" id="185202"/>
    <lineage>
        <taxon>Eukaryota</taxon>
        <taxon>Viridiplantae</taxon>
        <taxon>Streptophyta</taxon>
        <taxon>Embryophyta</taxon>
        <taxon>Tracheophyta</taxon>
        <taxon>Spermatophyta</taxon>
        <taxon>Magnoliopsida</taxon>
        <taxon>eudicotyledons</taxon>
        <taxon>Gunneridae</taxon>
        <taxon>Pentapetalae</taxon>
        <taxon>asterids</taxon>
        <taxon>campanulids</taxon>
        <taxon>Asterales</taxon>
        <taxon>Asteraceae</taxon>
        <taxon>Asteroideae</taxon>
        <taxon>Heliantheae alliance</taxon>
        <taxon>Millerieae</taxon>
        <taxon>Smallanthus</taxon>
    </lineage>
</organism>
<protein>
    <submittedName>
        <fullName evidence="1">Uncharacterized protein</fullName>
    </submittedName>
</protein>
<reference evidence="1 2" key="2">
    <citation type="journal article" date="2022" name="Mol. Ecol. Resour.">
        <title>The genomes of chicory, endive, great burdock and yacon provide insights into Asteraceae paleo-polyploidization history and plant inulin production.</title>
        <authorList>
            <person name="Fan W."/>
            <person name="Wang S."/>
            <person name="Wang H."/>
            <person name="Wang A."/>
            <person name="Jiang F."/>
            <person name="Liu H."/>
            <person name="Zhao H."/>
            <person name="Xu D."/>
            <person name="Zhang Y."/>
        </authorList>
    </citation>
    <scope>NUCLEOTIDE SEQUENCE [LARGE SCALE GENOMIC DNA]</scope>
    <source>
        <strain evidence="2">cv. Yunnan</strain>
        <tissue evidence="1">Leaves</tissue>
    </source>
</reference>
<keyword evidence="2" id="KW-1185">Reference proteome</keyword>
<proteinExistence type="predicted"/>
<evidence type="ECO:0000313" key="1">
    <source>
        <dbReference type="EMBL" id="KAI3714181.1"/>
    </source>
</evidence>
<name>A0ACB9AWU4_9ASTR</name>
<gene>
    <name evidence="1" type="ORF">L1987_72776</name>
</gene>
<dbReference type="Proteomes" id="UP001056120">
    <property type="component" value="Linkage Group LG24"/>
</dbReference>
<sequence>MWLRWSWALTQPSNLCVFLVESVRGTEAVGENGTHGKPSSSSLCVELKQKLKLDAEIDEQGAILIGLRDVPSVPIHITFIQQS</sequence>
<comment type="caution">
    <text evidence="1">The sequence shown here is derived from an EMBL/GenBank/DDBJ whole genome shotgun (WGS) entry which is preliminary data.</text>
</comment>
<accession>A0ACB9AWU4</accession>
<evidence type="ECO:0000313" key="2">
    <source>
        <dbReference type="Proteomes" id="UP001056120"/>
    </source>
</evidence>